<sequence>MIQSGPTQQSTDSAVPEATSFSPGHRDTGGSPHTSQSFISNYGLTHSNTRLTQTWNDICKVYNAKGRMLLKLLATILGLLFAALTIWPGYSSANDGHKAELIAEWTARKDFIEACETLATKSKEYNWMPP</sequence>
<feature type="transmembrane region" description="Helical" evidence="2">
    <location>
        <begin position="69"/>
        <end position="90"/>
    </location>
</feature>
<organism evidence="3 4">
    <name type="scientific">Apiospora kogelbergensis</name>
    <dbReference type="NCBI Taxonomy" id="1337665"/>
    <lineage>
        <taxon>Eukaryota</taxon>
        <taxon>Fungi</taxon>
        <taxon>Dikarya</taxon>
        <taxon>Ascomycota</taxon>
        <taxon>Pezizomycotina</taxon>
        <taxon>Sordariomycetes</taxon>
        <taxon>Xylariomycetidae</taxon>
        <taxon>Amphisphaeriales</taxon>
        <taxon>Apiosporaceae</taxon>
        <taxon>Apiospora</taxon>
    </lineage>
</organism>
<keyword evidence="4" id="KW-1185">Reference proteome</keyword>
<dbReference type="AlphaFoldDB" id="A0AAW0QYD2"/>
<name>A0AAW0QYD2_9PEZI</name>
<evidence type="ECO:0000256" key="1">
    <source>
        <dbReference type="SAM" id="MobiDB-lite"/>
    </source>
</evidence>
<evidence type="ECO:0000313" key="3">
    <source>
        <dbReference type="EMBL" id="KAK8115356.1"/>
    </source>
</evidence>
<feature type="region of interest" description="Disordered" evidence="1">
    <location>
        <begin position="1"/>
        <end position="37"/>
    </location>
</feature>
<keyword evidence="2" id="KW-1133">Transmembrane helix</keyword>
<dbReference type="EMBL" id="JAQQWP010000006">
    <property type="protein sequence ID" value="KAK8115356.1"/>
    <property type="molecule type" value="Genomic_DNA"/>
</dbReference>
<evidence type="ECO:0000256" key="2">
    <source>
        <dbReference type="SAM" id="Phobius"/>
    </source>
</evidence>
<gene>
    <name evidence="3" type="ORF">PG999_007425</name>
</gene>
<keyword evidence="2" id="KW-0472">Membrane</keyword>
<feature type="compositionally biased region" description="Polar residues" evidence="1">
    <location>
        <begin position="1"/>
        <end position="13"/>
    </location>
</feature>
<reference evidence="3 4" key="1">
    <citation type="submission" date="2023-01" db="EMBL/GenBank/DDBJ databases">
        <title>Analysis of 21 Apiospora genomes using comparative genomics revels a genus with tremendous synthesis potential of carbohydrate active enzymes and secondary metabolites.</title>
        <authorList>
            <person name="Sorensen T."/>
        </authorList>
    </citation>
    <scope>NUCLEOTIDE SEQUENCE [LARGE SCALE GENOMIC DNA]</scope>
    <source>
        <strain evidence="3 4">CBS 117206</strain>
    </source>
</reference>
<dbReference type="Proteomes" id="UP001392437">
    <property type="component" value="Unassembled WGS sequence"/>
</dbReference>
<protein>
    <submittedName>
        <fullName evidence="3">Uncharacterized protein</fullName>
    </submittedName>
</protein>
<proteinExistence type="predicted"/>
<comment type="caution">
    <text evidence="3">The sequence shown here is derived from an EMBL/GenBank/DDBJ whole genome shotgun (WGS) entry which is preliminary data.</text>
</comment>
<evidence type="ECO:0000313" key="4">
    <source>
        <dbReference type="Proteomes" id="UP001392437"/>
    </source>
</evidence>
<accession>A0AAW0QYD2</accession>
<keyword evidence="2" id="KW-0812">Transmembrane</keyword>